<keyword evidence="10 14" id="KW-0472">Membrane</keyword>
<keyword evidence="11" id="KW-0325">Glycoprotein</keyword>
<evidence type="ECO:0000256" key="10">
    <source>
        <dbReference type="ARBA" id="ARBA00023136"/>
    </source>
</evidence>
<keyword evidence="4" id="KW-0433">Leucine-rich repeat</keyword>
<accession>A0ABN9ME18</accession>
<evidence type="ECO:0000256" key="1">
    <source>
        <dbReference type="ARBA" id="ARBA00004167"/>
    </source>
</evidence>
<evidence type="ECO:0000313" key="17">
    <source>
        <dbReference type="Proteomes" id="UP001176940"/>
    </source>
</evidence>
<dbReference type="InterPro" id="IPR001611">
    <property type="entry name" value="Leu-rich_rpt"/>
</dbReference>
<proteinExistence type="inferred from homology"/>
<evidence type="ECO:0000256" key="8">
    <source>
        <dbReference type="ARBA" id="ARBA00022859"/>
    </source>
</evidence>
<evidence type="ECO:0000256" key="12">
    <source>
        <dbReference type="ARBA" id="ARBA00023198"/>
    </source>
</evidence>
<comment type="subcellular location">
    <subcellularLocation>
        <location evidence="1">Membrane</location>
        <topology evidence="1">Single-pass membrane protein</topology>
    </subcellularLocation>
</comment>
<evidence type="ECO:0000259" key="15">
    <source>
        <dbReference type="SMART" id="SM00082"/>
    </source>
</evidence>
<evidence type="ECO:0000256" key="4">
    <source>
        <dbReference type="ARBA" id="ARBA00022614"/>
    </source>
</evidence>
<keyword evidence="7" id="KW-0677">Repeat</keyword>
<feature type="domain" description="LRRCT" evidence="15">
    <location>
        <begin position="319"/>
        <end position="370"/>
    </location>
</feature>
<feature type="region of interest" description="Disordered" evidence="13">
    <location>
        <begin position="399"/>
        <end position="418"/>
    </location>
</feature>
<comment type="caution">
    <text evidence="16">The sequence shown here is derived from an EMBL/GenBank/DDBJ whole genome shotgun (WGS) entry which is preliminary data.</text>
</comment>
<dbReference type="PROSITE" id="PS51450">
    <property type="entry name" value="LRR"/>
    <property type="match status" value="4"/>
</dbReference>
<dbReference type="Pfam" id="PF13855">
    <property type="entry name" value="LRR_8"/>
    <property type="match status" value="2"/>
</dbReference>
<dbReference type="PANTHER" id="PTHR24365">
    <property type="entry name" value="TOLL-LIKE RECEPTOR"/>
    <property type="match status" value="1"/>
</dbReference>
<keyword evidence="3" id="KW-0399">Innate immunity</keyword>
<keyword evidence="9 14" id="KW-1133">Transmembrane helix</keyword>
<evidence type="ECO:0000256" key="5">
    <source>
        <dbReference type="ARBA" id="ARBA00022692"/>
    </source>
</evidence>
<evidence type="ECO:0000256" key="13">
    <source>
        <dbReference type="SAM" id="MobiDB-lite"/>
    </source>
</evidence>
<protein>
    <recommendedName>
        <fullName evidence="15">LRRCT domain-containing protein</fullName>
    </recommendedName>
</protein>
<keyword evidence="8" id="KW-0391">Immunity</keyword>
<dbReference type="SMART" id="SM00082">
    <property type="entry name" value="LRRCT"/>
    <property type="match status" value="1"/>
</dbReference>
<evidence type="ECO:0000256" key="11">
    <source>
        <dbReference type="ARBA" id="ARBA00023180"/>
    </source>
</evidence>
<feature type="transmembrane region" description="Helical" evidence="14">
    <location>
        <begin position="374"/>
        <end position="394"/>
    </location>
</feature>
<sequence>MTSDTDDVRAAADVSCQPPISWQLLTIDVWARARTSIAFNCRSIGRGLVSICERHQIPWTMADLFFKVATFCFDDCFAHSWHSLDELQEVVTGNGFPFTVECRGQELLIVPHNLPHSTWMLDLRHNNLSRLEPASFQSLWSLRILLLSDNQIEVVIARSFRSLGFLERLDLSNNLLSSLPHDFSRGLGSLRELRVPSNRLTALNYESLRHMESLEKLDLSKNYLSSIEQGAFRGLSRLRHLHLQSNLLDSVRGGYFFMLQNLELLDLSDNNISSIAVESFTSLHSLRLLSLSDNQLSHLKFKTFLNLQTPSTHIQVSGNPWICDCDLQRVFGKITSVRHLHIDDYDNLTCAGPPQLSGAALVSVDNQLCVAETATVLVITITVLVTVIAAIVMAERNRKKNQEKNWNEPDGPFETQDK</sequence>
<evidence type="ECO:0000256" key="3">
    <source>
        <dbReference type="ARBA" id="ARBA00022588"/>
    </source>
</evidence>
<keyword evidence="5 14" id="KW-0812">Transmembrane</keyword>
<dbReference type="InterPro" id="IPR032675">
    <property type="entry name" value="LRR_dom_sf"/>
</dbReference>
<dbReference type="Pfam" id="PF00560">
    <property type="entry name" value="LRR_1"/>
    <property type="match status" value="2"/>
</dbReference>
<reference evidence="16" key="1">
    <citation type="submission" date="2023-07" db="EMBL/GenBank/DDBJ databases">
        <authorList>
            <person name="Stuckert A."/>
        </authorList>
    </citation>
    <scope>NUCLEOTIDE SEQUENCE</scope>
</reference>
<dbReference type="InterPro" id="IPR000483">
    <property type="entry name" value="Cys-rich_flank_reg_C"/>
</dbReference>
<evidence type="ECO:0000256" key="14">
    <source>
        <dbReference type="SAM" id="Phobius"/>
    </source>
</evidence>
<evidence type="ECO:0000256" key="9">
    <source>
        <dbReference type="ARBA" id="ARBA00022989"/>
    </source>
</evidence>
<comment type="similarity">
    <text evidence="2">Belongs to the Toll-like receptor family.</text>
</comment>
<evidence type="ECO:0000256" key="6">
    <source>
        <dbReference type="ARBA" id="ARBA00022729"/>
    </source>
</evidence>
<dbReference type="Proteomes" id="UP001176940">
    <property type="component" value="Unassembled WGS sequence"/>
</dbReference>
<evidence type="ECO:0000256" key="2">
    <source>
        <dbReference type="ARBA" id="ARBA00009634"/>
    </source>
</evidence>
<dbReference type="SUPFAM" id="SSF52058">
    <property type="entry name" value="L domain-like"/>
    <property type="match status" value="1"/>
</dbReference>
<dbReference type="PRINTS" id="PR00019">
    <property type="entry name" value="LEURICHRPT"/>
</dbReference>
<gene>
    <name evidence="16" type="ORF">RIMI_LOCUS18565464</name>
</gene>
<dbReference type="SMART" id="SM00369">
    <property type="entry name" value="LRR_TYP"/>
    <property type="match status" value="8"/>
</dbReference>
<evidence type="ECO:0000313" key="16">
    <source>
        <dbReference type="EMBL" id="CAJ0963138.1"/>
    </source>
</evidence>
<keyword evidence="12" id="KW-0395">Inflammatory response</keyword>
<keyword evidence="17" id="KW-1185">Reference proteome</keyword>
<dbReference type="Gene3D" id="3.80.10.10">
    <property type="entry name" value="Ribonuclease Inhibitor"/>
    <property type="match status" value="2"/>
</dbReference>
<dbReference type="InterPro" id="IPR003591">
    <property type="entry name" value="Leu-rich_rpt_typical-subtyp"/>
</dbReference>
<dbReference type="EMBL" id="CAUEEQ010056957">
    <property type="protein sequence ID" value="CAJ0963138.1"/>
    <property type="molecule type" value="Genomic_DNA"/>
</dbReference>
<organism evidence="16 17">
    <name type="scientific">Ranitomeya imitator</name>
    <name type="common">mimic poison frog</name>
    <dbReference type="NCBI Taxonomy" id="111125"/>
    <lineage>
        <taxon>Eukaryota</taxon>
        <taxon>Metazoa</taxon>
        <taxon>Chordata</taxon>
        <taxon>Craniata</taxon>
        <taxon>Vertebrata</taxon>
        <taxon>Euteleostomi</taxon>
        <taxon>Amphibia</taxon>
        <taxon>Batrachia</taxon>
        <taxon>Anura</taxon>
        <taxon>Neobatrachia</taxon>
        <taxon>Hyloidea</taxon>
        <taxon>Dendrobatidae</taxon>
        <taxon>Dendrobatinae</taxon>
        <taxon>Ranitomeya</taxon>
    </lineage>
</organism>
<keyword evidence="6" id="KW-0732">Signal</keyword>
<evidence type="ECO:0000256" key="7">
    <source>
        <dbReference type="ARBA" id="ARBA00022737"/>
    </source>
</evidence>
<name>A0ABN9ME18_9NEOB</name>
<dbReference type="PANTHER" id="PTHR24365:SF541">
    <property type="entry name" value="PROTEIN TOLL-RELATED"/>
    <property type="match status" value="1"/>
</dbReference>